<dbReference type="EMBL" id="AQHR01000091">
    <property type="protein sequence ID" value="EON75950.1"/>
    <property type="molecule type" value="Genomic_DNA"/>
</dbReference>
<feature type="transmembrane region" description="Helical" evidence="1">
    <location>
        <begin position="54"/>
        <end position="75"/>
    </location>
</feature>
<gene>
    <name evidence="3" type="ORF">ADIS_3538</name>
</gene>
<feature type="domain" description="Phosphatidic acid phosphatase type 2/haloperoxidase" evidence="2">
    <location>
        <begin position="8"/>
        <end position="120"/>
    </location>
</feature>
<sequence length="138" mass="15512">MQSIGYIVGIALLILLADQFTSGFMKPFFERLRPCHDPRWQGILFNYSGCGGQFGFASSHASNTFAIATYFWLVFRTHSSQWLFLWAAIISYTRVYLGVHYPADIVVGGLVGIASGFVVYHLIDKLKILLQATKEPRS</sequence>
<dbReference type="InterPro" id="IPR036938">
    <property type="entry name" value="PAP2/HPO_sf"/>
</dbReference>
<dbReference type="SMART" id="SM00014">
    <property type="entry name" value="acidPPc"/>
    <property type="match status" value="1"/>
</dbReference>
<dbReference type="AlphaFoldDB" id="R7ZPC3"/>
<keyword evidence="4" id="KW-1185">Reference proteome</keyword>
<dbReference type="Proteomes" id="UP000013909">
    <property type="component" value="Unassembled WGS sequence"/>
</dbReference>
<dbReference type="PATRIC" id="fig|1288963.3.peg.3529"/>
<keyword evidence="1" id="KW-1133">Transmembrane helix</keyword>
<dbReference type="PANTHER" id="PTHR14969">
    <property type="entry name" value="SPHINGOSINE-1-PHOSPHATE PHOSPHOHYDROLASE"/>
    <property type="match status" value="1"/>
</dbReference>
<keyword evidence="1" id="KW-0472">Membrane</keyword>
<protein>
    <submittedName>
        <fullName evidence="3">Putative membrane-associated phospholipid phosphatase</fullName>
    </submittedName>
</protein>
<proteinExistence type="predicted"/>
<accession>R7ZPC3</accession>
<feature type="transmembrane region" description="Helical" evidence="1">
    <location>
        <begin position="105"/>
        <end position="123"/>
    </location>
</feature>
<comment type="caution">
    <text evidence="3">The sequence shown here is derived from an EMBL/GenBank/DDBJ whole genome shotgun (WGS) entry which is preliminary data.</text>
</comment>
<evidence type="ECO:0000313" key="3">
    <source>
        <dbReference type="EMBL" id="EON75950.1"/>
    </source>
</evidence>
<dbReference type="SUPFAM" id="SSF48317">
    <property type="entry name" value="Acid phosphatase/Vanadium-dependent haloperoxidase"/>
    <property type="match status" value="1"/>
</dbReference>
<evidence type="ECO:0000256" key="1">
    <source>
        <dbReference type="SAM" id="Phobius"/>
    </source>
</evidence>
<dbReference type="PANTHER" id="PTHR14969:SF13">
    <property type="entry name" value="AT30094P"/>
    <property type="match status" value="1"/>
</dbReference>
<dbReference type="Pfam" id="PF01569">
    <property type="entry name" value="PAP2"/>
    <property type="match status" value="1"/>
</dbReference>
<dbReference type="InterPro" id="IPR000326">
    <property type="entry name" value="PAP2/HPO"/>
</dbReference>
<evidence type="ECO:0000259" key="2">
    <source>
        <dbReference type="SMART" id="SM00014"/>
    </source>
</evidence>
<name>R7ZPC3_9BACT</name>
<dbReference type="STRING" id="1232681.ADIS_3538"/>
<keyword evidence="1" id="KW-0812">Transmembrane</keyword>
<reference evidence="3 4" key="1">
    <citation type="submission" date="2013-02" db="EMBL/GenBank/DDBJ databases">
        <title>A novel strain isolated from Lonar lake, Maharashtra, India.</title>
        <authorList>
            <person name="Singh A."/>
        </authorList>
    </citation>
    <scope>NUCLEOTIDE SEQUENCE [LARGE SCALE GENOMIC DNA]</scope>
    <source>
        <strain evidence="3 4">AK24</strain>
    </source>
</reference>
<evidence type="ECO:0000313" key="4">
    <source>
        <dbReference type="Proteomes" id="UP000013909"/>
    </source>
</evidence>
<feature type="transmembrane region" description="Helical" evidence="1">
    <location>
        <begin position="82"/>
        <end position="99"/>
    </location>
</feature>
<dbReference type="Gene3D" id="1.20.144.10">
    <property type="entry name" value="Phosphatidic acid phosphatase type 2/haloperoxidase"/>
    <property type="match status" value="1"/>
</dbReference>
<organism evidence="3 4">
    <name type="scientific">Lunatimonas lonarensis</name>
    <dbReference type="NCBI Taxonomy" id="1232681"/>
    <lineage>
        <taxon>Bacteria</taxon>
        <taxon>Pseudomonadati</taxon>
        <taxon>Bacteroidota</taxon>
        <taxon>Cytophagia</taxon>
        <taxon>Cytophagales</taxon>
        <taxon>Cyclobacteriaceae</taxon>
    </lineage>
</organism>